<dbReference type="Proteomes" id="UP000196581">
    <property type="component" value="Unassembled WGS sequence"/>
</dbReference>
<organism evidence="3 4">
    <name type="scientific">Brevibacterium yomogidense</name>
    <dbReference type="NCBI Taxonomy" id="946573"/>
    <lineage>
        <taxon>Bacteria</taxon>
        <taxon>Bacillati</taxon>
        <taxon>Actinomycetota</taxon>
        <taxon>Actinomycetes</taxon>
        <taxon>Micrococcales</taxon>
        <taxon>Brevibacteriaceae</taxon>
        <taxon>Brevibacterium</taxon>
    </lineage>
</organism>
<gene>
    <name evidence="3" type="ORF">FM105_13680</name>
</gene>
<name>A0A1X6XNX1_9MICO</name>
<dbReference type="EMBL" id="FWFF01000020">
    <property type="protein sequence ID" value="SLN00846.1"/>
    <property type="molecule type" value="Genomic_DNA"/>
</dbReference>
<reference evidence="4" key="1">
    <citation type="submission" date="2017-02" db="EMBL/GenBank/DDBJ databases">
        <authorList>
            <person name="Dridi B."/>
        </authorList>
    </citation>
    <scope>NUCLEOTIDE SEQUENCE [LARGE SCALE GENOMIC DNA]</scope>
    <source>
        <strain evidence="4">B Co 03.10</strain>
    </source>
</reference>
<accession>A0A1X6XNX1</accession>
<dbReference type="Gene3D" id="3.30.530.20">
    <property type="match status" value="1"/>
</dbReference>
<sequence length="196" mass="21008">MPLTDQTVAAVTGALASLPVSAESQSLSHGTTLLTLGLTVDAPASRVWDHLTQPELLALWSPIVPDRPLTEVGPAQSQESPDAPAAEARVIELEPGTVLRHAWGMGEVLWELTESEVHVGAEAAEQPIESTHLALTQTFAQQELVPMTAAGWHVCFTVLSLVLDGQDVERVVGEDAMAVGWDALRDAYVRNFELTD</sequence>
<dbReference type="Pfam" id="PF08327">
    <property type="entry name" value="AHSA1"/>
    <property type="match status" value="1"/>
</dbReference>
<protein>
    <recommendedName>
        <fullName evidence="2">Activator of Hsp90 ATPase homologue 1/2-like C-terminal domain-containing protein</fullName>
    </recommendedName>
</protein>
<keyword evidence="4" id="KW-1185">Reference proteome</keyword>
<comment type="similarity">
    <text evidence="1">Belongs to the AHA1 family.</text>
</comment>
<evidence type="ECO:0000313" key="4">
    <source>
        <dbReference type="Proteomes" id="UP000196581"/>
    </source>
</evidence>
<dbReference type="RefSeq" id="WP_087009091.1">
    <property type="nucleotide sequence ID" value="NZ_FWFF01000020.1"/>
</dbReference>
<dbReference type="SUPFAM" id="SSF55961">
    <property type="entry name" value="Bet v1-like"/>
    <property type="match status" value="1"/>
</dbReference>
<dbReference type="InterPro" id="IPR013538">
    <property type="entry name" value="ASHA1/2-like_C"/>
</dbReference>
<evidence type="ECO:0000259" key="2">
    <source>
        <dbReference type="Pfam" id="PF08327"/>
    </source>
</evidence>
<proteinExistence type="inferred from homology"/>
<evidence type="ECO:0000313" key="3">
    <source>
        <dbReference type="EMBL" id="SLN00846.1"/>
    </source>
</evidence>
<evidence type="ECO:0000256" key="1">
    <source>
        <dbReference type="ARBA" id="ARBA00006817"/>
    </source>
</evidence>
<dbReference type="AlphaFoldDB" id="A0A1X6XNX1"/>
<dbReference type="InterPro" id="IPR023393">
    <property type="entry name" value="START-like_dom_sf"/>
</dbReference>
<feature type="domain" description="Activator of Hsp90 ATPase homologue 1/2-like C-terminal" evidence="2">
    <location>
        <begin position="41"/>
        <end position="160"/>
    </location>
</feature>